<reference evidence="1" key="1">
    <citation type="submission" date="2022-02" db="EMBL/GenBank/DDBJ databases">
        <title>Plant Genome Project.</title>
        <authorList>
            <person name="Zhang R.-G."/>
        </authorList>
    </citation>
    <scope>NUCLEOTIDE SEQUENCE</scope>
    <source>
        <strain evidence="1">AT1</strain>
    </source>
</reference>
<gene>
    <name evidence="1" type="ORF">RHMOL_Rhmol06G0077300</name>
</gene>
<proteinExistence type="predicted"/>
<dbReference type="EMBL" id="CM046393">
    <property type="protein sequence ID" value="KAI8550090.1"/>
    <property type="molecule type" value="Genomic_DNA"/>
</dbReference>
<evidence type="ECO:0000313" key="2">
    <source>
        <dbReference type="Proteomes" id="UP001062846"/>
    </source>
</evidence>
<dbReference type="Proteomes" id="UP001062846">
    <property type="component" value="Chromosome 6"/>
</dbReference>
<comment type="caution">
    <text evidence="1">The sequence shown here is derived from an EMBL/GenBank/DDBJ whole genome shotgun (WGS) entry which is preliminary data.</text>
</comment>
<keyword evidence="2" id="KW-1185">Reference proteome</keyword>
<sequence length="460" mass="52123">MEDDGDRRNSPPLPSTYVTLVQLQQRWLQQKQRKQKEEEEREEQERKQKIQKEQGDEEKRKRQEGEEQLRKQKQSNLQKRPVQSTATFHRRDHRPPLKSSAQFRAVGVSDGESKRTDDLKQKKEGYNEGKNWKMKGKPRAEEDLSGGKKQLLPEEKEDVVDKIPVVSTERDYSEKERVTSNWKRGKSRVEEDVAIGREHLSLEKEVETAENVVPEVSTERRCGKEIGGKCEEGVSSSGGKKGNERYRRRVKNRGNNKRVEEEDLITIGREEMLPKKEVEAAENVVPVVSTERRRCDKEIGGKCEEGVSASGGKRGNGKYHRGLKNRGNNKRVEEEDLITIGREEVEAENVVVVVSTEREGGGLEEGNGKNLVVNGGRVWQERVGGTVVDRSERALGKFEGLSVRGGGYGRNAGNVNGAPRWYGRGYGKGNSRRLQRLRDSNLVWVRKEEGDTSDANVAGV</sequence>
<accession>A0ACC0NA79</accession>
<name>A0ACC0NA79_RHOML</name>
<evidence type="ECO:0000313" key="1">
    <source>
        <dbReference type="EMBL" id="KAI8550090.1"/>
    </source>
</evidence>
<organism evidence="1 2">
    <name type="scientific">Rhododendron molle</name>
    <name type="common">Chinese azalea</name>
    <name type="synonym">Azalea mollis</name>
    <dbReference type="NCBI Taxonomy" id="49168"/>
    <lineage>
        <taxon>Eukaryota</taxon>
        <taxon>Viridiplantae</taxon>
        <taxon>Streptophyta</taxon>
        <taxon>Embryophyta</taxon>
        <taxon>Tracheophyta</taxon>
        <taxon>Spermatophyta</taxon>
        <taxon>Magnoliopsida</taxon>
        <taxon>eudicotyledons</taxon>
        <taxon>Gunneridae</taxon>
        <taxon>Pentapetalae</taxon>
        <taxon>asterids</taxon>
        <taxon>Ericales</taxon>
        <taxon>Ericaceae</taxon>
        <taxon>Ericoideae</taxon>
        <taxon>Rhodoreae</taxon>
        <taxon>Rhododendron</taxon>
    </lineage>
</organism>
<protein>
    <submittedName>
        <fullName evidence="1">Uncharacterized protein</fullName>
    </submittedName>
</protein>